<dbReference type="EMBL" id="SMMG02000007">
    <property type="protein sequence ID" value="KAA3465482.1"/>
    <property type="molecule type" value="Genomic_DNA"/>
</dbReference>
<feature type="coiled-coil region" evidence="1">
    <location>
        <begin position="44"/>
        <end position="203"/>
    </location>
</feature>
<feature type="compositionally biased region" description="Polar residues" evidence="2">
    <location>
        <begin position="259"/>
        <end position="268"/>
    </location>
</feature>
<accession>A0A5B6V8I9</accession>
<evidence type="ECO:0000313" key="4">
    <source>
        <dbReference type="Proteomes" id="UP000325315"/>
    </source>
</evidence>
<dbReference type="OrthoDB" id="1001954at2759"/>
<proteinExistence type="predicted"/>
<evidence type="ECO:0000256" key="2">
    <source>
        <dbReference type="SAM" id="MobiDB-lite"/>
    </source>
</evidence>
<name>A0A5B6V8I9_9ROSI</name>
<evidence type="ECO:0000313" key="3">
    <source>
        <dbReference type="EMBL" id="KAA3465482.1"/>
    </source>
</evidence>
<keyword evidence="1" id="KW-0175">Coiled coil</keyword>
<feature type="region of interest" description="Disordered" evidence="2">
    <location>
        <begin position="234"/>
        <end position="268"/>
    </location>
</feature>
<sequence>MVTPKYDRWRSQRVNDNIPIMTQRNAQPIEEHLRVVPSELEIIKQDIEKRSLELGKKIEQLEEEKMQLGLDVEIHKLEAERLRKGKNKAEEDLNGLKMDYKKLRMSIRTTGLGKTSKQWWILVESQSEKERLRARVAEIEKSLHLHLSRNLVIELKASQNKVEELKGRIEELETELQDNKIQVELLEANNEHWKEQLHRSQDQIRDRDYIMGEAVAQVREVADHLQDLAVQLLAGGPDKGKSPVTNPGDDNEEPPYPLGSTQTHTQVQPDAYPQRVPVTFRSQYQTGESAPMNFPTGSGSNLGDHPTNPVVPDLDNLAETDKARVDVSKQLEDRCRWLEEKFKAMENADYHGGANDTYLSLVPDLILLPKFKTPEFEKYNGTSCPEAHISMFCQKMTGYVNNDQLLIHCFQDSLIGFTAKWYNQLSRAQINSWKDLTLAFMKQYGHVTNIAPDNNIAKHGEKAE</sequence>
<evidence type="ECO:0000256" key="1">
    <source>
        <dbReference type="SAM" id="Coils"/>
    </source>
</evidence>
<gene>
    <name evidence="3" type="ORF">EPI10_000641</name>
</gene>
<dbReference type="Proteomes" id="UP000325315">
    <property type="component" value="Unassembled WGS sequence"/>
</dbReference>
<comment type="caution">
    <text evidence="3">The sequence shown here is derived from an EMBL/GenBank/DDBJ whole genome shotgun (WGS) entry which is preliminary data.</text>
</comment>
<reference evidence="4" key="1">
    <citation type="journal article" date="2019" name="Plant Biotechnol. J.">
        <title>Genome sequencing of the Australian wild diploid species Gossypium australe highlights disease resistance and delayed gland morphogenesis.</title>
        <authorList>
            <person name="Cai Y."/>
            <person name="Cai X."/>
            <person name="Wang Q."/>
            <person name="Wang P."/>
            <person name="Zhang Y."/>
            <person name="Cai C."/>
            <person name="Xu Y."/>
            <person name="Wang K."/>
            <person name="Zhou Z."/>
            <person name="Wang C."/>
            <person name="Geng S."/>
            <person name="Li B."/>
            <person name="Dong Q."/>
            <person name="Hou Y."/>
            <person name="Wang H."/>
            <person name="Ai P."/>
            <person name="Liu Z."/>
            <person name="Yi F."/>
            <person name="Sun M."/>
            <person name="An G."/>
            <person name="Cheng J."/>
            <person name="Zhang Y."/>
            <person name="Shi Q."/>
            <person name="Xie Y."/>
            <person name="Shi X."/>
            <person name="Chang Y."/>
            <person name="Huang F."/>
            <person name="Chen Y."/>
            <person name="Hong S."/>
            <person name="Mi L."/>
            <person name="Sun Q."/>
            <person name="Zhang L."/>
            <person name="Zhou B."/>
            <person name="Peng R."/>
            <person name="Zhang X."/>
            <person name="Liu F."/>
        </authorList>
    </citation>
    <scope>NUCLEOTIDE SEQUENCE [LARGE SCALE GENOMIC DNA]</scope>
    <source>
        <strain evidence="4">cv. PA1801</strain>
    </source>
</reference>
<dbReference type="PANTHER" id="PTHR33223:SF8">
    <property type="entry name" value="OS04G0172440 PROTEIN"/>
    <property type="match status" value="1"/>
</dbReference>
<organism evidence="3 4">
    <name type="scientific">Gossypium australe</name>
    <dbReference type="NCBI Taxonomy" id="47621"/>
    <lineage>
        <taxon>Eukaryota</taxon>
        <taxon>Viridiplantae</taxon>
        <taxon>Streptophyta</taxon>
        <taxon>Embryophyta</taxon>
        <taxon>Tracheophyta</taxon>
        <taxon>Spermatophyta</taxon>
        <taxon>Magnoliopsida</taxon>
        <taxon>eudicotyledons</taxon>
        <taxon>Gunneridae</taxon>
        <taxon>Pentapetalae</taxon>
        <taxon>rosids</taxon>
        <taxon>malvids</taxon>
        <taxon>Malvales</taxon>
        <taxon>Malvaceae</taxon>
        <taxon>Malvoideae</taxon>
        <taxon>Gossypium</taxon>
    </lineage>
</organism>
<dbReference type="PANTHER" id="PTHR33223">
    <property type="entry name" value="CCHC-TYPE DOMAIN-CONTAINING PROTEIN"/>
    <property type="match status" value="1"/>
</dbReference>
<protein>
    <submittedName>
        <fullName evidence="3">Coiled-coil domain-containing protein 102A-like protein</fullName>
    </submittedName>
</protein>
<dbReference type="AlphaFoldDB" id="A0A5B6V8I9"/>
<keyword evidence="4" id="KW-1185">Reference proteome</keyword>